<reference evidence="2" key="1">
    <citation type="submission" date="2018-10" db="EMBL/GenBank/DDBJ databases">
        <title>Iterative Subtractive Binning of Freshwater Chronoseries Metagenomes Recovers Nearly Complete Genomes from over Four Hundred Novel Species.</title>
        <authorList>
            <person name="Rodriguez-R L.M."/>
            <person name="Tsementzi D."/>
            <person name="Luo C."/>
            <person name="Konstantinidis K.T."/>
        </authorList>
    </citation>
    <scope>NUCLEOTIDE SEQUENCE</scope>
    <source>
        <strain evidence="2">WB7_6_001</strain>
        <strain evidence="3">WB8_1A_003</strain>
    </source>
</reference>
<evidence type="ECO:0000313" key="4">
    <source>
        <dbReference type="Proteomes" id="UP000713222"/>
    </source>
</evidence>
<protein>
    <submittedName>
        <fullName evidence="2">Uncharacterized protein</fullName>
    </submittedName>
</protein>
<sequence length="85" mass="10527">MKKNLLNIISFFIVFSFLTFCLFYYNSNSFIKNANFKRESYLIYLNSYIEKLDKITSPSDFKKRIDNDEFFKKIYKQKQYWELIK</sequence>
<feature type="transmembrane region" description="Helical" evidence="1">
    <location>
        <begin position="6"/>
        <end position="25"/>
    </location>
</feature>
<accession>A0A964V010</accession>
<proteinExistence type="predicted"/>
<dbReference type="EMBL" id="RGET01000013">
    <property type="protein sequence ID" value="NBN87787.1"/>
    <property type="molecule type" value="Genomic_DNA"/>
</dbReference>
<name>A0A964V010_9PROT</name>
<evidence type="ECO:0000313" key="2">
    <source>
        <dbReference type="EMBL" id="NBN87787.1"/>
    </source>
</evidence>
<evidence type="ECO:0000313" key="3">
    <source>
        <dbReference type="EMBL" id="NCU50748.1"/>
    </source>
</evidence>
<dbReference type="Proteomes" id="UP000713222">
    <property type="component" value="Unassembled WGS sequence"/>
</dbReference>
<keyword evidence="1" id="KW-0472">Membrane</keyword>
<keyword evidence="1" id="KW-1133">Transmembrane helix</keyword>
<gene>
    <name evidence="2" type="ORF">EBV32_01680</name>
    <name evidence="3" type="ORF">EBX29_03140</name>
</gene>
<organism evidence="2 4">
    <name type="scientific">Candidatus Fonsibacter lacus</name>
    <dbReference type="NCBI Taxonomy" id="2576439"/>
    <lineage>
        <taxon>Bacteria</taxon>
        <taxon>Pseudomonadati</taxon>
        <taxon>Pseudomonadota</taxon>
        <taxon>Alphaproteobacteria</taxon>
        <taxon>Candidatus Pelagibacterales</taxon>
        <taxon>Candidatus Pelagibacterales incertae sedis</taxon>
        <taxon>Candidatus Fonsibacter</taxon>
    </lineage>
</organism>
<keyword evidence="1" id="KW-0812">Transmembrane</keyword>
<dbReference type="AlphaFoldDB" id="A0A964V010"/>
<dbReference type="EMBL" id="RGMI01000148">
    <property type="protein sequence ID" value="NCU50748.1"/>
    <property type="molecule type" value="Genomic_DNA"/>
</dbReference>
<evidence type="ECO:0000256" key="1">
    <source>
        <dbReference type="SAM" id="Phobius"/>
    </source>
</evidence>
<comment type="caution">
    <text evidence="2">The sequence shown here is derived from an EMBL/GenBank/DDBJ whole genome shotgun (WGS) entry which is preliminary data.</text>
</comment>
<dbReference type="Proteomes" id="UP000699985">
    <property type="component" value="Unassembled WGS sequence"/>
</dbReference>